<evidence type="ECO:0008006" key="4">
    <source>
        <dbReference type="Google" id="ProtNLM"/>
    </source>
</evidence>
<evidence type="ECO:0000313" key="2">
    <source>
        <dbReference type="EMBL" id="GLR66777.1"/>
    </source>
</evidence>
<gene>
    <name evidence="2" type="ORF">GCM10010909_14570</name>
</gene>
<name>A0ABQ6A662_9PROT</name>
<sequence length="166" mass="17606">MLQQEMTADSGTSDEAALPERRGGSRRPVIRSAKIFTGVNGGDCVFNCLILDQSTAGVLVDMGTLADLPDEVTLQMGGGASYLARRCWAAGTKAGLEFIGGQIITEETSQRMARIADVLQRQGVAAAVATLRTARFLDHQELRNIAEAAEAAVQQLEAVLTGQKSL</sequence>
<dbReference type="Proteomes" id="UP001156641">
    <property type="component" value="Unassembled WGS sequence"/>
</dbReference>
<dbReference type="EMBL" id="BSOS01000039">
    <property type="protein sequence ID" value="GLR66777.1"/>
    <property type="molecule type" value="Genomic_DNA"/>
</dbReference>
<feature type="region of interest" description="Disordered" evidence="1">
    <location>
        <begin position="1"/>
        <end position="24"/>
    </location>
</feature>
<dbReference type="SUPFAM" id="SSF141371">
    <property type="entry name" value="PilZ domain-like"/>
    <property type="match status" value="1"/>
</dbReference>
<comment type="caution">
    <text evidence="2">The sequence shown here is derived from an EMBL/GenBank/DDBJ whole genome shotgun (WGS) entry which is preliminary data.</text>
</comment>
<evidence type="ECO:0000256" key="1">
    <source>
        <dbReference type="SAM" id="MobiDB-lite"/>
    </source>
</evidence>
<organism evidence="2 3">
    <name type="scientific">Acidocella aquatica</name>
    <dbReference type="NCBI Taxonomy" id="1922313"/>
    <lineage>
        <taxon>Bacteria</taxon>
        <taxon>Pseudomonadati</taxon>
        <taxon>Pseudomonadota</taxon>
        <taxon>Alphaproteobacteria</taxon>
        <taxon>Acetobacterales</taxon>
        <taxon>Acidocellaceae</taxon>
        <taxon>Acidocella</taxon>
    </lineage>
</organism>
<protein>
    <recommendedName>
        <fullName evidence="4">PilZ domain-containing protein</fullName>
    </recommendedName>
</protein>
<keyword evidence="3" id="KW-1185">Reference proteome</keyword>
<evidence type="ECO:0000313" key="3">
    <source>
        <dbReference type="Proteomes" id="UP001156641"/>
    </source>
</evidence>
<proteinExistence type="predicted"/>
<accession>A0ABQ6A662</accession>
<reference evidence="3" key="1">
    <citation type="journal article" date="2019" name="Int. J. Syst. Evol. Microbiol.">
        <title>The Global Catalogue of Microorganisms (GCM) 10K type strain sequencing project: providing services to taxonomists for standard genome sequencing and annotation.</title>
        <authorList>
            <consortium name="The Broad Institute Genomics Platform"/>
            <consortium name="The Broad Institute Genome Sequencing Center for Infectious Disease"/>
            <person name="Wu L."/>
            <person name="Ma J."/>
        </authorList>
    </citation>
    <scope>NUCLEOTIDE SEQUENCE [LARGE SCALE GENOMIC DNA]</scope>
    <source>
        <strain evidence="3">NBRC 112502</strain>
    </source>
</reference>
<feature type="compositionally biased region" description="Polar residues" evidence="1">
    <location>
        <begin position="1"/>
        <end position="13"/>
    </location>
</feature>